<organism evidence="1 2">
    <name type="scientific">Skermanella aerolata</name>
    <dbReference type="NCBI Taxonomy" id="393310"/>
    <lineage>
        <taxon>Bacteria</taxon>
        <taxon>Pseudomonadati</taxon>
        <taxon>Pseudomonadota</taxon>
        <taxon>Alphaproteobacteria</taxon>
        <taxon>Rhodospirillales</taxon>
        <taxon>Azospirillaceae</taxon>
        <taxon>Skermanella</taxon>
    </lineage>
</organism>
<sequence>MHHRPDYGIEPGAIAAAGQDADALFTAHVRSSFAMSAVRCLMAVLPNHVFAATMHAKLNRETEFCYNPAHDAGPG</sequence>
<evidence type="ECO:0000313" key="2">
    <source>
        <dbReference type="Proteomes" id="UP000321523"/>
    </source>
</evidence>
<reference evidence="1 2" key="1">
    <citation type="submission" date="2019-07" db="EMBL/GenBank/DDBJ databases">
        <title>Whole genome shotgun sequence of Skermanella aerolata NBRC 106429.</title>
        <authorList>
            <person name="Hosoyama A."/>
            <person name="Uohara A."/>
            <person name="Ohji S."/>
            <person name="Ichikawa N."/>
        </authorList>
    </citation>
    <scope>NUCLEOTIDE SEQUENCE [LARGE SCALE GENOMIC DNA]</scope>
    <source>
        <strain evidence="1 2">NBRC 106429</strain>
    </source>
</reference>
<gene>
    <name evidence="1" type="ORF">SAE02_37270</name>
</gene>
<dbReference type="AlphaFoldDB" id="A0A512DSX8"/>
<name>A0A512DSX8_9PROT</name>
<protein>
    <submittedName>
        <fullName evidence="1">Uncharacterized protein</fullName>
    </submittedName>
</protein>
<dbReference type="EMBL" id="BJYZ01000017">
    <property type="protein sequence ID" value="GEO39579.1"/>
    <property type="molecule type" value="Genomic_DNA"/>
</dbReference>
<evidence type="ECO:0000313" key="1">
    <source>
        <dbReference type="EMBL" id="GEO39579.1"/>
    </source>
</evidence>
<comment type="caution">
    <text evidence="1">The sequence shown here is derived from an EMBL/GenBank/DDBJ whole genome shotgun (WGS) entry which is preliminary data.</text>
</comment>
<proteinExistence type="predicted"/>
<keyword evidence="2" id="KW-1185">Reference proteome</keyword>
<dbReference type="Proteomes" id="UP000321523">
    <property type="component" value="Unassembled WGS sequence"/>
</dbReference>
<accession>A0A512DSX8</accession>